<keyword evidence="3" id="KW-0342">GTP-binding</keyword>
<gene>
    <name evidence="7" type="primary">Gnl1_1</name>
    <name evidence="7" type="ORF">Bhyg_01886</name>
</gene>
<dbReference type="Proteomes" id="UP001151699">
    <property type="component" value="Chromosome A"/>
</dbReference>
<keyword evidence="8" id="KW-1185">Reference proteome</keyword>
<dbReference type="Pfam" id="PF01926">
    <property type="entry name" value="MMR_HSR1"/>
    <property type="match status" value="1"/>
</dbReference>
<sequence length="613" mass="70459">PKYWQQEIVILIVRPSNTRSSSVIVDHIRNQHLTVLIIILHLVRVQQVDYTIVFAQSNAVSSNRQLEHFFPLGNISYNADSDNETERVGDAANGEAVQKINYQSSSSDGRGTKNRYALQFYKEADERLQEMRRDALKPLKFVDKKSLEIGTNDFTGHKFPKRPEWSYAMSKEQLDRNENSFFTKYVSIIEKWHRSENKILSYFELNLETWRQLWRVLEISDIVLIIVDIRYPTLMFPPSLYEYVTKDLKKKMILVMNKVDLVESKVVLAWKKYFEEVYPDLAVVLFTSYPGYCLRNTSGMNEGLKVRRRRGKMKMAFEGAQQVYEICKDIVKDAVDLSSWETKISEELKQFHESDEDIEGPTYKHVHDDNTFNFEEHVLYKNGVLTIGCVGFPNVGKSSLMNALMGKKVVSVSKTPGHTKHFQTIFLTNTVRLCDCPGLVFPTSTPRPFQVLMGSYPIAQLRVPMAPVQYLAERVDLKTLLNLTHPSGKDDNVWSTVDICEAWAIKRGFLTAKAARPDTNRAANSILRMALEGQITLFTLPPKFFDKEEFWSNHEELPMIEEVQAFGKLDESLDNTISTMVYSEEENSSDDDESTDDKNLPALENAFAILNAE</sequence>
<dbReference type="CDD" id="cd01857">
    <property type="entry name" value="HSR1_MMR1"/>
    <property type="match status" value="1"/>
</dbReference>
<keyword evidence="2" id="KW-0547">Nucleotide-binding</keyword>
<dbReference type="GO" id="GO:0005525">
    <property type="term" value="F:GTP binding"/>
    <property type="evidence" value="ECO:0007669"/>
    <property type="project" value="UniProtKB-KW"/>
</dbReference>
<evidence type="ECO:0000313" key="7">
    <source>
        <dbReference type="EMBL" id="KAJ6646673.1"/>
    </source>
</evidence>
<dbReference type="InterPro" id="IPR043358">
    <property type="entry name" value="GNL1-like"/>
</dbReference>
<dbReference type="OrthoDB" id="391988at2759"/>
<comment type="function">
    <text evidence="4">Possible regulatory or functional link with the histocompatibility cluster.</text>
</comment>
<dbReference type="EMBL" id="WJQU01000001">
    <property type="protein sequence ID" value="KAJ6646673.1"/>
    <property type="molecule type" value="Genomic_DNA"/>
</dbReference>
<dbReference type="PANTHER" id="PTHR45709">
    <property type="entry name" value="LARGE SUBUNIT GTPASE 1 HOMOLOG-RELATED"/>
    <property type="match status" value="1"/>
</dbReference>
<dbReference type="InterPro" id="IPR027417">
    <property type="entry name" value="P-loop_NTPase"/>
</dbReference>
<dbReference type="InterPro" id="IPR006073">
    <property type="entry name" value="GTP-bd"/>
</dbReference>
<protein>
    <recommendedName>
        <fullName evidence="5">Guanine nucleotide-binding protein-like 1</fullName>
    </recommendedName>
</protein>
<organism evidence="7 8">
    <name type="scientific">Pseudolycoriella hygida</name>
    <dbReference type="NCBI Taxonomy" id="35572"/>
    <lineage>
        <taxon>Eukaryota</taxon>
        <taxon>Metazoa</taxon>
        <taxon>Ecdysozoa</taxon>
        <taxon>Arthropoda</taxon>
        <taxon>Hexapoda</taxon>
        <taxon>Insecta</taxon>
        <taxon>Pterygota</taxon>
        <taxon>Neoptera</taxon>
        <taxon>Endopterygota</taxon>
        <taxon>Diptera</taxon>
        <taxon>Nematocera</taxon>
        <taxon>Sciaroidea</taxon>
        <taxon>Sciaridae</taxon>
        <taxon>Pseudolycoriella</taxon>
    </lineage>
</organism>
<dbReference type="PRINTS" id="PR00326">
    <property type="entry name" value="GTP1OBG"/>
</dbReference>
<dbReference type="PANTHER" id="PTHR45709:SF3">
    <property type="entry name" value="GUANINE NUCLEOTIDE-BINDING PROTEIN-LIKE 1"/>
    <property type="match status" value="1"/>
</dbReference>
<feature type="domain" description="CP-type G" evidence="6">
    <location>
        <begin position="210"/>
        <end position="442"/>
    </location>
</feature>
<dbReference type="SUPFAM" id="SSF52540">
    <property type="entry name" value="P-loop containing nucleoside triphosphate hydrolases"/>
    <property type="match status" value="1"/>
</dbReference>
<keyword evidence="1" id="KW-0597">Phosphoprotein</keyword>
<evidence type="ECO:0000256" key="1">
    <source>
        <dbReference type="ARBA" id="ARBA00022553"/>
    </source>
</evidence>
<dbReference type="PROSITE" id="PS51721">
    <property type="entry name" value="G_CP"/>
    <property type="match status" value="1"/>
</dbReference>
<accession>A0A9Q0S7A0</accession>
<evidence type="ECO:0000256" key="4">
    <source>
        <dbReference type="ARBA" id="ARBA00037770"/>
    </source>
</evidence>
<evidence type="ECO:0000256" key="3">
    <source>
        <dbReference type="ARBA" id="ARBA00023134"/>
    </source>
</evidence>
<evidence type="ECO:0000259" key="6">
    <source>
        <dbReference type="PROSITE" id="PS51721"/>
    </source>
</evidence>
<proteinExistence type="predicted"/>
<dbReference type="InterPro" id="IPR030378">
    <property type="entry name" value="G_CP_dom"/>
</dbReference>
<evidence type="ECO:0000256" key="2">
    <source>
        <dbReference type="ARBA" id="ARBA00022741"/>
    </source>
</evidence>
<dbReference type="GO" id="GO:0003924">
    <property type="term" value="F:GTPase activity"/>
    <property type="evidence" value="ECO:0007669"/>
    <property type="project" value="InterPro"/>
</dbReference>
<feature type="non-terminal residue" evidence="7">
    <location>
        <position position="613"/>
    </location>
</feature>
<reference evidence="7" key="1">
    <citation type="submission" date="2022-07" db="EMBL/GenBank/DDBJ databases">
        <authorList>
            <person name="Trinca V."/>
            <person name="Uliana J.V.C."/>
            <person name="Torres T.T."/>
            <person name="Ward R.J."/>
            <person name="Monesi N."/>
        </authorList>
    </citation>
    <scope>NUCLEOTIDE SEQUENCE</scope>
    <source>
        <strain evidence="7">HSMRA1968</strain>
        <tissue evidence="7">Whole embryos</tissue>
    </source>
</reference>
<name>A0A9Q0S7A0_9DIPT</name>
<dbReference type="Gene3D" id="3.40.50.300">
    <property type="entry name" value="P-loop containing nucleotide triphosphate hydrolases"/>
    <property type="match status" value="1"/>
</dbReference>
<comment type="caution">
    <text evidence="7">The sequence shown here is derived from an EMBL/GenBank/DDBJ whole genome shotgun (WGS) entry which is preliminary data.</text>
</comment>
<evidence type="ECO:0000256" key="5">
    <source>
        <dbReference type="ARBA" id="ARBA00039902"/>
    </source>
</evidence>
<dbReference type="AlphaFoldDB" id="A0A9Q0S7A0"/>
<evidence type="ECO:0000313" key="8">
    <source>
        <dbReference type="Proteomes" id="UP001151699"/>
    </source>
</evidence>